<dbReference type="PANTHER" id="PTHR43166:SF30">
    <property type="entry name" value="METHIONINE IMPORT ATP-BINDING PROTEIN METN"/>
    <property type="match status" value="1"/>
</dbReference>
<dbReference type="PROSITE" id="PS50893">
    <property type="entry name" value="ABC_TRANSPORTER_2"/>
    <property type="match status" value="1"/>
</dbReference>
<keyword evidence="5" id="KW-0813">Transport</keyword>
<dbReference type="Pfam" id="PF00005">
    <property type="entry name" value="ABC_tran"/>
    <property type="match status" value="1"/>
</dbReference>
<keyword evidence="7" id="KW-0547">Nucleotide-binding</keyword>
<evidence type="ECO:0000256" key="10">
    <source>
        <dbReference type="ARBA" id="ARBA00022970"/>
    </source>
</evidence>
<dbReference type="SUPFAM" id="SSF55021">
    <property type="entry name" value="ACT-like"/>
    <property type="match status" value="1"/>
</dbReference>
<dbReference type="InterPro" id="IPR041701">
    <property type="entry name" value="MetN_ABC"/>
</dbReference>
<keyword evidence="9" id="KW-1278">Translocase</keyword>
<sequence length="366" mass="39690">MTLLLPHDISISRRAVSDAQDRLHSSPVVVSVRDISRRFGATHALRKVSLAVNQGEILGIIGRSGAGKSTLIRCLNGLEQPDEGVIEIEGRAISDLSEKALQAVRSRVGMVFQHFNLLSAKTVAQNVALPLKIAGVAKAQRQQRVDELLHLVGLADKADHYPAALSGGQKQRVGIARALAAEPALLLCDEATSALDPETTRSILALLKSLNQQLGITILLITHEMEVIKTVAHRVAVIDGGEIIESGPVWQVFAHPQTSLTQTLLRGLLPQLPESLAARIQPQPDGDAIFRVNFAGDDAQGDLLTRLASQWPGAFRLLQGGEDHIQHYAVVRFFIALPHAQQQPLISWLQQQQAQVELIGYVASHD</sequence>
<evidence type="ECO:0000313" key="13">
    <source>
        <dbReference type="EMBL" id="ORM94111.1"/>
    </source>
</evidence>
<evidence type="ECO:0000313" key="14">
    <source>
        <dbReference type="Proteomes" id="UP000193749"/>
    </source>
</evidence>
<dbReference type="EMBL" id="MLJI01000001">
    <property type="protein sequence ID" value="ORM94111.1"/>
    <property type="molecule type" value="Genomic_DNA"/>
</dbReference>
<evidence type="ECO:0000256" key="1">
    <source>
        <dbReference type="ARBA" id="ARBA00002579"/>
    </source>
</evidence>
<dbReference type="FunFam" id="3.40.50.300:FF:000056">
    <property type="entry name" value="Cell division ATP-binding protein FtsE"/>
    <property type="match status" value="1"/>
</dbReference>
<dbReference type="InterPro" id="IPR027417">
    <property type="entry name" value="P-loop_NTPase"/>
</dbReference>
<accession>A0A1X1EW03</accession>
<dbReference type="InterPro" id="IPR017871">
    <property type="entry name" value="ABC_transporter-like_CS"/>
</dbReference>
<dbReference type="InterPro" id="IPR018449">
    <property type="entry name" value="NIL_domain"/>
</dbReference>
<comment type="similarity">
    <text evidence="3">Belongs to the ABC transporter superfamily. Drug exporter-2 (TC 3.A.1.117) family.</text>
</comment>
<reference evidence="13 14" key="1">
    <citation type="journal article" date="2017" name="Antonie Van Leeuwenhoek">
        <title>Phylogenomic resolution of the bacterial genus Pantoea and its relationship with Erwinia and Tatumella.</title>
        <authorList>
            <person name="Palmer M."/>
            <person name="Steenkamp E.T."/>
            <person name="Coetzee M.P."/>
            <person name="Chan W.Y."/>
            <person name="van Zyl E."/>
            <person name="De Maayer P."/>
            <person name="Coutinho T.A."/>
            <person name="Blom J."/>
            <person name="Smits T.H."/>
            <person name="Duffy B."/>
            <person name="Venter S.N."/>
        </authorList>
    </citation>
    <scope>NUCLEOTIDE SEQUENCE [LARGE SCALE GENOMIC DNA]</scope>
    <source>
        <strain evidence="13 14">LMG 2657</strain>
    </source>
</reference>
<dbReference type="InterPro" id="IPR050086">
    <property type="entry name" value="MetN_ABC_transporter-like"/>
</dbReference>
<dbReference type="Gene3D" id="3.40.50.300">
    <property type="entry name" value="P-loop containing nucleotide triphosphate hydrolases"/>
    <property type="match status" value="1"/>
</dbReference>
<evidence type="ECO:0000259" key="12">
    <source>
        <dbReference type="PROSITE" id="PS50893"/>
    </source>
</evidence>
<dbReference type="AlphaFoldDB" id="A0A1X1EW03"/>
<name>A0A1X1EW03_PANCY</name>
<dbReference type="OrthoDB" id="9802264at2"/>
<comment type="caution">
    <text evidence="13">The sequence shown here is derived from an EMBL/GenBank/DDBJ whole genome shotgun (WGS) entry which is preliminary data.</text>
</comment>
<gene>
    <name evidence="13" type="ORF">HA50_12405</name>
</gene>
<dbReference type="SMART" id="SM00930">
    <property type="entry name" value="NIL"/>
    <property type="match status" value="1"/>
</dbReference>
<dbReference type="RefSeq" id="WP_084875904.1">
    <property type="nucleotide sequence ID" value="NZ_JAGGMY010000001.1"/>
</dbReference>
<dbReference type="Proteomes" id="UP000193749">
    <property type="component" value="Unassembled WGS sequence"/>
</dbReference>
<dbReference type="Gene3D" id="3.30.70.260">
    <property type="match status" value="1"/>
</dbReference>
<dbReference type="SUPFAM" id="SSF52540">
    <property type="entry name" value="P-loop containing nucleoside triphosphate hydrolases"/>
    <property type="match status" value="1"/>
</dbReference>
<evidence type="ECO:0000256" key="7">
    <source>
        <dbReference type="ARBA" id="ARBA00022741"/>
    </source>
</evidence>
<keyword evidence="6" id="KW-1003">Cell membrane</keyword>
<dbReference type="InterPro" id="IPR003439">
    <property type="entry name" value="ABC_transporter-like_ATP-bd"/>
</dbReference>
<evidence type="ECO:0000256" key="9">
    <source>
        <dbReference type="ARBA" id="ARBA00022967"/>
    </source>
</evidence>
<dbReference type="PANTHER" id="PTHR43166">
    <property type="entry name" value="AMINO ACID IMPORT ATP-BINDING PROTEIN"/>
    <property type="match status" value="1"/>
</dbReference>
<dbReference type="SMART" id="SM00382">
    <property type="entry name" value="AAA"/>
    <property type="match status" value="1"/>
</dbReference>
<evidence type="ECO:0000256" key="2">
    <source>
        <dbReference type="ARBA" id="ARBA00004417"/>
    </source>
</evidence>
<dbReference type="GO" id="GO:0006865">
    <property type="term" value="P:amino acid transport"/>
    <property type="evidence" value="ECO:0007669"/>
    <property type="project" value="UniProtKB-KW"/>
</dbReference>
<keyword evidence="11" id="KW-0472">Membrane</keyword>
<protein>
    <recommendedName>
        <fullName evidence="4">Cell division ATP-binding protein FtsE</fullName>
    </recommendedName>
</protein>
<evidence type="ECO:0000256" key="11">
    <source>
        <dbReference type="ARBA" id="ARBA00023136"/>
    </source>
</evidence>
<evidence type="ECO:0000256" key="4">
    <source>
        <dbReference type="ARBA" id="ARBA00020019"/>
    </source>
</evidence>
<dbReference type="CDD" id="cd03258">
    <property type="entry name" value="ABC_MetN_methionine_transporter"/>
    <property type="match status" value="1"/>
</dbReference>
<evidence type="ECO:0000256" key="6">
    <source>
        <dbReference type="ARBA" id="ARBA00022475"/>
    </source>
</evidence>
<dbReference type="GO" id="GO:0005524">
    <property type="term" value="F:ATP binding"/>
    <property type="evidence" value="ECO:0007669"/>
    <property type="project" value="UniProtKB-KW"/>
</dbReference>
<dbReference type="STRING" id="55209.HA50_12405"/>
<dbReference type="PROSITE" id="PS00211">
    <property type="entry name" value="ABC_TRANSPORTER_1"/>
    <property type="match status" value="1"/>
</dbReference>
<dbReference type="GO" id="GO:0005886">
    <property type="term" value="C:plasma membrane"/>
    <property type="evidence" value="ECO:0007669"/>
    <property type="project" value="UniProtKB-SubCell"/>
</dbReference>
<keyword evidence="10" id="KW-0029">Amino-acid transport</keyword>
<feature type="domain" description="ABC transporter" evidence="12">
    <location>
        <begin position="30"/>
        <end position="265"/>
    </location>
</feature>
<comment type="function">
    <text evidence="1">Part of the ABC transporter FtsEX involved in cellular division. Important for assembly or stability of the septal ring.</text>
</comment>
<dbReference type="InterPro" id="IPR045865">
    <property type="entry name" value="ACT-like_dom_sf"/>
</dbReference>
<keyword evidence="8 13" id="KW-0067">ATP-binding</keyword>
<keyword evidence="14" id="KW-1185">Reference proteome</keyword>
<proteinExistence type="inferred from homology"/>
<evidence type="ECO:0000256" key="5">
    <source>
        <dbReference type="ARBA" id="ARBA00022448"/>
    </source>
</evidence>
<evidence type="ECO:0000256" key="8">
    <source>
        <dbReference type="ARBA" id="ARBA00022840"/>
    </source>
</evidence>
<dbReference type="GO" id="GO:0016887">
    <property type="term" value="F:ATP hydrolysis activity"/>
    <property type="evidence" value="ECO:0007669"/>
    <property type="project" value="InterPro"/>
</dbReference>
<dbReference type="Pfam" id="PF09383">
    <property type="entry name" value="NIL"/>
    <property type="match status" value="1"/>
</dbReference>
<evidence type="ECO:0000256" key="3">
    <source>
        <dbReference type="ARBA" id="ARBA00006526"/>
    </source>
</evidence>
<comment type="subcellular location">
    <subcellularLocation>
        <location evidence="2">Cell inner membrane</location>
        <topology evidence="2">Peripheral membrane protein</topology>
    </subcellularLocation>
</comment>
<organism evidence="13 14">
    <name type="scientific">Pantoea cypripedii</name>
    <name type="common">Pectobacterium cypripedii</name>
    <name type="synonym">Erwinia cypripedii</name>
    <dbReference type="NCBI Taxonomy" id="55209"/>
    <lineage>
        <taxon>Bacteria</taxon>
        <taxon>Pseudomonadati</taxon>
        <taxon>Pseudomonadota</taxon>
        <taxon>Gammaproteobacteria</taxon>
        <taxon>Enterobacterales</taxon>
        <taxon>Erwiniaceae</taxon>
        <taxon>Pantoea</taxon>
    </lineage>
</organism>
<dbReference type="InterPro" id="IPR003593">
    <property type="entry name" value="AAA+_ATPase"/>
</dbReference>